<dbReference type="InterPro" id="IPR050469">
    <property type="entry name" value="Diguanylate_Cyclase"/>
</dbReference>
<dbReference type="PANTHER" id="PTHR45138:SF9">
    <property type="entry name" value="DIGUANYLATE CYCLASE DGCM-RELATED"/>
    <property type="match status" value="1"/>
</dbReference>
<keyword evidence="3" id="KW-1133">Transmembrane helix</keyword>
<feature type="transmembrane region" description="Helical" evidence="3">
    <location>
        <begin position="193"/>
        <end position="215"/>
    </location>
</feature>
<dbReference type="STRING" id="187304.B0E33_27875"/>
<feature type="transmembrane region" description="Helical" evidence="3">
    <location>
        <begin position="96"/>
        <end position="115"/>
    </location>
</feature>
<evidence type="ECO:0000313" key="5">
    <source>
        <dbReference type="EMBL" id="CTQ42023.1"/>
    </source>
</evidence>
<feature type="transmembrane region" description="Helical" evidence="3">
    <location>
        <begin position="41"/>
        <end position="61"/>
    </location>
</feature>
<protein>
    <recommendedName>
        <fullName evidence="1">diguanylate cyclase</fullName>
        <ecNumber evidence="1">2.7.7.65</ecNumber>
    </recommendedName>
</protein>
<comment type="catalytic activity">
    <reaction evidence="2">
        <text>2 GTP = 3',3'-c-di-GMP + 2 diphosphate</text>
        <dbReference type="Rhea" id="RHEA:24898"/>
        <dbReference type="ChEBI" id="CHEBI:33019"/>
        <dbReference type="ChEBI" id="CHEBI:37565"/>
        <dbReference type="ChEBI" id="CHEBI:58805"/>
        <dbReference type="EC" id="2.7.7.65"/>
    </reaction>
</comment>
<keyword evidence="5" id="KW-0808">Transferase</keyword>
<dbReference type="GO" id="GO:0052621">
    <property type="term" value="F:diguanylate cyclase activity"/>
    <property type="evidence" value="ECO:0007669"/>
    <property type="project" value="UniProtKB-EC"/>
</dbReference>
<proteinExistence type="predicted"/>
<keyword evidence="3" id="KW-0472">Membrane</keyword>
<evidence type="ECO:0000256" key="3">
    <source>
        <dbReference type="SAM" id="Phobius"/>
    </source>
</evidence>
<dbReference type="EMBL" id="CXST01000001">
    <property type="protein sequence ID" value="CTQ42023.1"/>
    <property type="molecule type" value="Genomic_DNA"/>
</dbReference>
<dbReference type="Proteomes" id="UP000048926">
    <property type="component" value="Unassembled WGS sequence"/>
</dbReference>
<feature type="transmembrane region" description="Helical" evidence="3">
    <location>
        <begin position="67"/>
        <end position="84"/>
    </location>
</feature>
<evidence type="ECO:0000313" key="6">
    <source>
        <dbReference type="Proteomes" id="UP000048926"/>
    </source>
</evidence>
<dbReference type="CDD" id="cd01949">
    <property type="entry name" value="GGDEF"/>
    <property type="match status" value="1"/>
</dbReference>
<dbReference type="InterPro" id="IPR043128">
    <property type="entry name" value="Rev_trsase/Diguanyl_cyclase"/>
</dbReference>
<keyword evidence="6" id="KW-1185">Reference proteome</keyword>
<evidence type="ECO:0000256" key="1">
    <source>
        <dbReference type="ARBA" id="ARBA00012528"/>
    </source>
</evidence>
<feature type="transmembrane region" description="Helical" evidence="3">
    <location>
        <begin position="6"/>
        <end position="29"/>
    </location>
</feature>
<feature type="transmembrane region" description="Helical" evidence="3">
    <location>
        <begin position="127"/>
        <end position="144"/>
    </location>
</feature>
<name>A0A0M6XWY9_9HYPH</name>
<dbReference type="InterPro" id="IPR000160">
    <property type="entry name" value="GGDEF_dom"/>
</dbReference>
<dbReference type="PROSITE" id="PS50887">
    <property type="entry name" value="GGDEF"/>
    <property type="match status" value="1"/>
</dbReference>
<dbReference type="InterPro" id="IPR029787">
    <property type="entry name" value="Nucleotide_cyclase"/>
</dbReference>
<accession>A0A0M6XWY9</accession>
<dbReference type="SUPFAM" id="SSF55073">
    <property type="entry name" value="Nucleotide cyclase"/>
    <property type="match status" value="1"/>
</dbReference>
<feature type="transmembrane region" description="Helical" evidence="3">
    <location>
        <begin position="156"/>
        <end position="173"/>
    </location>
</feature>
<organism evidence="5 6">
    <name type="scientific">Roseibium aggregatum</name>
    <dbReference type="NCBI Taxonomy" id="187304"/>
    <lineage>
        <taxon>Bacteria</taxon>
        <taxon>Pseudomonadati</taxon>
        <taxon>Pseudomonadota</taxon>
        <taxon>Alphaproteobacteria</taxon>
        <taxon>Hyphomicrobiales</taxon>
        <taxon>Stappiaceae</taxon>
        <taxon>Roseibium</taxon>
    </lineage>
</organism>
<reference evidence="6" key="1">
    <citation type="submission" date="2015-07" db="EMBL/GenBank/DDBJ databases">
        <authorList>
            <person name="Rodrigo-Torres Lidia"/>
            <person name="Arahal R.David."/>
        </authorList>
    </citation>
    <scope>NUCLEOTIDE SEQUENCE [LARGE SCALE GENOMIC DNA]</scope>
    <source>
        <strain evidence="6">CECT 4801</strain>
    </source>
</reference>
<dbReference type="OrthoDB" id="9812260at2"/>
<dbReference type="Pfam" id="PF00990">
    <property type="entry name" value="GGDEF"/>
    <property type="match status" value="1"/>
</dbReference>
<dbReference type="PANTHER" id="PTHR45138">
    <property type="entry name" value="REGULATORY COMPONENTS OF SENSORY TRANSDUCTION SYSTEM"/>
    <property type="match status" value="1"/>
</dbReference>
<dbReference type="RefSeq" id="WP_055653950.1">
    <property type="nucleotide sequence ID" value="NZ_CXST01000001.1"/>
</dbReference>
<dbReference type="SMART" id="SM00267">
    <property type="entry name" value="GGDEF"/>
    <property type="match status" value="1"/>
</dbReference>
<keyword evidence="5" id="KW-0548">Nucleotidyltransferase</keyword>
<sequence>MTLDTPTLFTCIMIAEFAGSVILFLFYMFWPGRSVACSRSLALWSAGMFLAACGTVLLAFRGTIPDLFSIVAANFLVILGTGLRRSGFAVFLGRSGHVWVFATIAFAWLVLCQFPEFQDNFLTRVNYVQSVLILSGLWVVWMAFFENREKLYSARMLGMTTLVETAGFMWFTFHQNILLFPSFQSTFTEGFMSTYLITVLFSIIMTIVLPASMVIERSLHGFREQALQDDLTALPNRRAFLNDAEDWIASNSSPKGIYSLILFDMDQFKSVNERFGQAMGDALLQLFARILKDTLVENAISGRIGGAGFAVFLPEGNKELAHLTAQRICRRFGLECQEASGGRLMVTASVGLVSASVSTPLERAMEAAEGGLHRAKKQGRAQIVTMDLAPNGRLIKDAKRTGFSVLRKKAA</sequence>
<keyword evidence="3" id="KW-0812">Transmembrane</keyword>
<feature type="domain" description="GGDEF" evidence="4">
    <location>
        <begin position="256"/>
        <end position="388"/>
    </location>
</feature>
<evidence type="ECO:0000259" key="4">
    <source>
        <dbReference type="PROSITE" id="PS50887"/>
    </source>
</evidence>
<dbReference type="NCBIfam" id="TIGR00254">
    <property type="entry name" value="GGDEF"/>
    <property type="match status" value="1"/>
</dbReference>
<evidence type="ECO:0000256" key="2">
    <source>
        <dbReference type="ARBA" id="ARBA00034247"/>
    </source>
</evidence>
<gene>
    <name evidence="5" type="primary">yedQ_1</name>
    <name evidence="5" type="ORF">LAL4801_00443</name>
</gene>
<dbReference type="EC" id="2.7.7.65" evidence="1"/>
<dbReference type="Gene3D" id="3.30.70.270">
    <property type="match status" value="1"/>
</dbReference>
<dbReference type="AlphaFoldDB" id="A0A0M6XWY9"/>